<keyword evidence="2" id="KW-0436">Ligase</keyword>
<dbReference type="InterPro" id="IPR045851">
    <property type="entry name" value="AMP-bd_C_sf"/>
</dbReference>
<comment type="similarity">
    <text evidence="1">Belongs to the ATP-dependent AMP-binding enzyme family.</text>
</comment>
<dbReference type="InterPro" id="IPR042099">
    <property type="entry name" value="ANL_N_sf"/>
</dbReference>
<evidence type="ECO:0000313" key="5">
    <source>
        <dbReference type="EMBL" id="MBS9721825.1"/>
    </source>
</evidence>
<keyword evidence="6" id="KW-1185">Reference proteome</keyword>
<evidence type="ECO:0000259" key="4">
    <source>
        <dbReference type="Pfam" id="PF13193"/>
    </source>
</evidence>
<dbReference type="PANTHER" id="PTHR43201:SF5">
    <property type="entry name" value="MEDIUM-CHAIN ACYL-COA LIGASE ACSF2, MITOCHONDRIAL"/>
    <property type="match status" value="1"/>
</dbReference>
<dbReference type="Gene3D" id="3.40.50.12780">
    <property type="entry name" value="N-terminal domain of ligase-like"/>
    <property type="match status" value="1"/>
</dbReference>
<dbReference type="PANTHER" id="PTHR43201">
    <property type="entry name" value="ACYL-COA SYNTHETASE"/>
    <property type="match status" value="1"/>
</dbReference>
<dbReference type="Gene3D" id="3.30.300.30">
    <property type="match status" value="1"/>
</dbReference>
<reference evidence="5 6" key="1">
    <citation type="submission" date="2021-03" db="EMBL/GenBank/DDBJ databases">
        <title>Tianweitania aestuarii sp. nov., isolated from a tidal flat.</title>
        <authorList>
            <person name="Park S."/>
            <person name="Yoon J.-H."/>
        </authorList>
    </citation>
    <scope>NUCLEOTIDE SEQUENCE [LARGE SCALE GENOMIC DNA]</scope>
    <source>
        <strain evidence="5 6">BSSL-BM11</strain>
    </source>
</reference>
<gene>
    <name evidence="5" type="ORF">JYU29_14135</name>
</gene>
<feature type="domain" description="AMP-binding enzyme C-terminal" evidence="4">
    <location>
        <begin position="466"/>
        <end position="541"/>
    </location>
</feature>
<evidence type="ECO:0000256" key="1">
    <source>
        <dbReference type="ARBA" id="ARBA00006432"/>
    </source>
</evidence>
<dbReference type="EMBL" id="JAFMNX010000003">
    <property type="protein sequence ID" value="MBS9721825.1"/>
    <property type="molecule type" value="Genomic_DNA"/>
</dbReference>
<accession>A0ABS5RXN5</accession>
<dbReference type="InterPro" id="IPR000873">
    <property type="entry name" value="AMP-dep_synth/lig_dom"/>
</dbReference>
<dbReference type="InterPro" id="IPR020845">
    <property type="entry name" value="AMP-binding_CS"/>
</dbReference>
<dbReference type="Pfam" id="PF13193">
    <property type="entry name" value="AMP-binding_C"/>
    <property type="match status" value="1"/>
</dbReference>
<dbReference type="PROSITE" id="PS00455">
    <property type="entry name" value="AMP_BINDING"/>
    <property type="match status" value="1"/>
</dbReference>
<name>A0ABS5RXN5_9HYPH</name>
<dbReference type="Pfam" id="PF00501">
    <property type="entry name" value="AMP-binding"/>
    <property type="match status" value="1"/>
</dbReference>
<dbReference type="SUPFAM" id="SSF56801">
    <property type="entry name" value="Acetyl-CoA synthetase-like"/>
    <property type="match status" value="1"/>
</dbReference>
<proteinExistence type="inferred from homology"/>
<feature type="domain" description="AMP-dependent synthetase/ligase" evidence="3">
    <location>
        <begin position="51"/>
        <end position="403"/>
    </location>
</feature>
<evidence type="ECO:0000259" key="3">
    <source>
        <dbReference type="Pfam" id="PF00501"/>
    </source>
</evidence>
<organism evidence="5 6">
    <name type="scientific">Tianweitania aestuarii</name>
    <dbReference type="NCBI Taxonomy" id="2814886"/>
    <lineage>
        <taxon>Bacteria</taxon>
        <taxon>Pseudomonadati</taxon>
        <taxon>Pseudomonadota</taxon>
        <taxon>Alphaproteobacteria</taxon>
        <taxon>Hyphomicrobiales</taxon>
        <taxon>Phyllobacteriaceae</taxon>
        <taxon>Tianweitania</taxon>
    </lineage>
</organism>
<comment type="caution">
    <text evidence="5">The sequence shown here is derived from an EMBL/GenBank/DDBJ whole genome shotgun (WGS) entry which is preliminary data.</text>
</comment>
<sequence length="587" mass="63541">MPGQDTHAGIDPNTSYIIVLAPDQTPCYFMLKISGRYTVHSTSPYDAFRSKALSRPDLPFLIAPASAGLPYAPDGFRLTYGEIHDACSELGDRVRAAGYKAGDRIALLLENRPEFFVHWLALNSIGVSIVPLNPDMRPEELHFQLQVSGADLVVALPEYSDLVVKGLSETATAILPGEPIPPCDRKQEAQTDLKEADRECALLFTSGSSGKPKACILSNLYFMTLADWYVTQGGIAEMGEDCEVALTPLPFFHMNALGCTAVGMMIKGGAVVPLDRFHARRWWRTVADSGATIVHCLGVIPAILLQLPEDPCERSHKVRFALGPGVDARHKSVFEARYGFPIVEAWAMTETGGAAATTTASDPYEPGKRCIGRPRSTMDYRLVDDVGQEVEIGEPGELLVRTKGENPRHGFFSGYFSDAPATEEAWAGGWFHTGDLVSADAKGLLYFFDRKKSVVRRSGENIAVLEVEAALANYPAIKAVAVAPVADDLRGEEVFALVVLKDAEGDAGRDKLANDVLVHAAQSLSYHKLPGYIAFVQALPVGSTQKLQRGVVKEQAALALSEGACVDLRSSKAAIRKHEQLATSDQS</sequence>
<dbReference type="InterPro" id="IPR025110">
    <property type="entry name" value="AMP-bd_C"/>
</dbReference>
<evidence type="ECO:0000256" key="2">
    <source>
        <dbReference type="ARBA" id="ARBA00022598"/>
    </source>
</evidence>
<dbReference type="RefSeq" id="WP_213985441.1">
    <property type="nucleotide sequence ID" value="NZ_JAFMNX010000003.1"/>
</dbReference>
<dbReference type="Proteomes" id="UP001297272">
    <property type="component" value="Unassembled WGS sequence"/>
</dbReference>
<evidence type="ECO:0000313" key="6">
    <source>
        <dbReference type="Proteomes" id="UP001297272"/>
    </source>
</evidence>
<protein>
    <submittedName>
        <fullName evidence="5">AMP-binding protein</fullName>
    </submittedName>
</protein>